<dbReference type="SUPFAM" id="SSF75704">
    <property type="entry name" value="Mitotic arrest deficient-like 1, Mad1"/>
    <property type="match status" value="1"/>
</dbReference>
<proteinExistence type="predicted"/>
<dbReference type="GO" id="GO:0005882">
    <property type="term" value="C:intermediate filament"/>
    <property type="evidence" value="ECO:0007669"/>
    <property type="project" value="UniProtKB-KW"/>
</dbReference>
<name>A0A8C9RD42_SCLFO</name>
<keyword evidence="7" id="KW-1185">Reference proteome</keyword>
<feature type="coiled-coil region" evidence="3">
    <location>
        <begin position="184"/>
        <end position="229"/>
    </location>
</feature>
<evidence type="ECO:0000256" key="4">
    <source>
        <dbReference type="SAM" id="MobiDB-lite"/>
    </source>
</evidence>
<feature type="region of interest" description="Disordered" evidence="4">
    <location>
        <begin position="1"/>
        <end position="26"/>
    </location>
</feature>
<evidence type="ECO:0000256" key="2">
    <source>
        <dbReference type="ARBA" id="ARBA00023054"/>
    </source>
</evidence>
<feature type="region of interest" description="Disordered" evidence="4">
    <location>
        <begin position="49"/>
        <end position="82"/>
    </location>
</feature>
<dbReference type="InterPro" id="IPR002957">
    <property type="entry name" value="Keratin_I"/>
</dbReference>
<feature type="compositionally biased region" description="Low complexity" evidence="4">
    <location>
        <begin position="16"/>
        <end position="25"/>
    </location>
</feature>
<dbReference type="PANTHER" id="PTHR23239">
    <property type="entry name" value="INTERMEDIATE FILAMENT"/>
    <property type="match status" value="1"/>
</dbReference>
<dbReference type="KEGG" id="sfm:108924303"/>
<feature type="domain" description="IF rod" evidence="5">
    <location>
        <begin position="81"/>
        <end position="393"/>
    </location>
</feature>
<dbReference type="Gene3D" id="1.20.5.1160">
    <property type="entry name" value="Vasodilator-stimulated phosphoprotein"/>
    <property type="match status" value="1"/>
</dbReference>
<dbReference type="Gene3D" id="1.20.5.500">
    <property type="entry name" value="Single helix bin"/>
    <property type="match status" value="1"/>
</dbReference>
<evidence type="ECO:0000313" key="6">
    <source>
        <dbReference type="Ensembl" id="ENSSFOP00015014265.2"/>
    </source>
</evidence>
<dbReference type="Ensembl" id="ENSSFOT00015014437.2">
    <property type="protein sequence ID" value="ENSSFOP00015014265.2"/>
    <property type="gene ID" value="ENSSFOG00015009201.2"/>
</dbReference>
<evidence type="ECO:0000313" key="7">
    <source>
        <dbReference type="Proteomes" id="UP000694397"/>
    </source>
</evidence>
<sequence>MSAAAPWHAHLRRSPSSRGSPLRSPAKLHHRPASIIIIMSFSSASATGGPSHRAPLYSARSLFGTPGRTPSRASLRPPGDDKQTLKGLNERLAGYLSQVRQLEESNISLEERIQEILLKRKSVSERDWDAHERPLDELRAQVRNLTMENARLILQIDNSSLAAEDFAIKRDSERALRQAVEQDMASLTKATEETQLRCEQLQSEINSVKEELEELEKNHKEEVTTLRSQISDTNIRVEMESPKDHDLSDTINKIRTQYEKAAEKNRKDTALWYQNKFDNITAEEKQNTEALQTDNRELSELRRQKMKLEIELQALQNMIKALEKTLNDTENRNAQELHRLNLIIQQLEAELGELRTQLERQAAMYQALLNTKMKLENEIGVYRGHLENLCEDESANMAGN</sequence>
<dbReference type="AlphaFoldDB" id="A0A8C9RD42"/>
<reference evidence="6" key="3">
    <citation type="submission" date="2025-09" db="UniProtKB">
        <authorList>
            <consortium name="Ensembl"/>
        </authorList>
    </citation>
    <scope>IDENTIFICATION</scope>
</reference>
<dbReference type="Gene3D" id="1.20.5.170">
    <property type="match status" value="1"/>
</dbReference>
<organism evidence="6 7">
    <name type="scientific">Scleropages formosus</name>
    <name type="common">Asian bonytongue</name>
    <name type="synonym">Osteoglossum formosum</name>
    <dbReference type="NCBI Taxonomy" id="113540"/>
    <lineage>
        <taxon>Eukaryota</taxon>
        <taxon>Metazoa</taxon>
        <taxon>Chordata</taxon>
        <taxon>Craniata</taxon>
        <taxon>Vertebrata</taxon>
        <taxon>Euteleostomi</taxon>
        <taxon>Actinopterygii</taxon>
        <taxon>Neopterygii</taxon>
        <taxon>Teleostei</taxon>
        <taxon>Osteoglossocephala</taxon>
        <taxon>Osteoglossomorpha</taxon>
        <taxon>Osteoglossiformes</taxon>
        <taxon>Osteoglossidae</taxon>
        <taxon>Scleropages</taxon>
    </lineage>
</organism>
<accession>A0A8C9RD42</accession>
<dbReference type="GeneTree" id="ENSGT00940000163961"/>
<dbReference type="GeneID" id="108924303"/>
<dbReference type="RefSeq" id="XP_018591112.2">
    <property type="nucleotide sequence ID" value="XM_018735596.2"/>
</dbReference>
<dbReference type="GO" id="GO:0005198">
    <property type="term" value="F:structural molecule activity"/>
    <property type="evidence" value="ECO:0007669"/>
    <property type="project" value="InterPro"/>
</dbReference>
<gene>
    <name evidence="6" type="primary">LOC108924303</name>
</gene>
<evidence type="ECO:0000256" key="3">
    <source>
        <dbReference type="SAM" id="Coils"/>
    </source>
</evidence>
<reference evidence="6" key="2">
    <citation type="submission" date="2025-08" db="UniProtKB">
        <authorList>
            <consortium name="Ensembl"/>
        </authorList>
    </citation>
    <scope>IDENTIFICATION</scope>
</reference>
<protein>
    <submittedName>
        <fullName evidence="6">Keratin, type I cytoskeletal 18-like</fullName>
    </submittedName>
</protein>
<dbReference type="PRINTS" id="PR01248">
    <property type="entry name" value="TYPE1KERATIN"/>
</dbReference>
<dbReference type="Pfam" id="PF00038">
    <property type="entry name" value="Filament"/>
    <property type="match status" value="1"/>
</dbReference>
<dbReference type="SMART" id="SM01391">
    <property type="entry name" value="Filament"/>
    <property type="match status" value="1"/>
</dbReference>
<evidence type="ECO:0000256" key="1">
    <source>
        <dbReference type="ARBA" id="ARBA00022754"/>
    </source>
</evidence>
<dbReference type="InterPro" id="IPR039008">
    <property type="entry name" value="IF_rod_dom"/>
</dbReference>
<feature type="coiled-coil region" evidence="3">
    <location>
        <begin position="291"/>
        <end position="378"/>
    </location>
</feature>
<reference evidence="6 7" key="1">
    <citation type="submission" date="2019-04" db="EMBL/GenBank/DDBJ databases">
        <authorList>
            <consortium name="Wellcome Sanger Institute Data Sharing"/>
        </authorList>
    </citation>
    <scope>NUCLEOTIDE SEQUENCE [LARGE SCALE GENOMIC DNA]</scope>
</reference>
<dbReference type="SUPFAM" id="SSF64593">
    <property type="entry name" value="Intermediate filament protein, coiled coil region"/>
    <property type="match status" value="2"/>
</dbReference>
<keyword evidence="2 3" id="KW-0175">Coiled coil</keyword>
<keyword evidence="1" id="KW-0403">Intermediate filament</keyword>
<dbReference type="Proteomes" id="UP000694397">
    <property type="component" value="Chromosome 21"/>
</dbReference>
<evidence type="ECO:0000259" key="5">
    <source>
        <dbReference type="PROSITE" id="PS51842"/>
    </source>
</evidence>
<dbReference type="PANTHER" id="PTHR23239:SF358">
    <property type="entry name" value="KERATIN, TYPE I CYTOSKELETAL 18"/>
    <property type="match status" value="1"/>
</dbReference>
<dbReference type="PROSITE" id="PS51842">
    <property type="entry name" value="IF_ROD_2"/>
    <property type="match status" value="1"/>
</dbReference>
<feature type="coiled-coil region" evidence="3">
    <location>
        <begin position="85"/>
        <end position="155"/>
    </location>
</feature>
<dbReference type="OrthoDB" id="2441647at2759"/>